<dbReference type="EMBL" id="KN555649">
    <property type="protein sequence ID" value="KHJ88561.1"/>
    <property type="molecule type" value="Genomic_DNA"/>
</dbReference>
<sequence length="202" mass="23526">MCCCDNIFYVPEYSAHGAACPARNCSATYDKRGMMRCRFRFNSSLRWLFRRKQHFHCEKEHDFEVTPKQLEPKKLIRKDVASICVAARTERFNTSKTREFENSVTKIIYSEEEQRSVKDLRKTILFLVENCTAWLFLHRSEKHVRAKSQIGKLFQAILILQEEILRSSSTTKAHIEEIQKGVTEVLGTFRTCTGIHGKGKCI</sequence>
<proteinExistence type="predicted"/>
<protein>
    <submittedName>
        <fullName evidence="1">Uncharacterized protein</fullName>
    </submittedName>
</protein>
<evidence type="ECO:0000313" key="1">
    <source>
        <dbReference type="EMBL" id="KHJ88561.1"/>
    </source>
</evidence>
<dbReference type="PANTHER" id="PTHR31063:SF3">
    <property type="entry name" value="ENHANCER OF POLYCOMB-LIKE PROTEIN"/>
    <property type="match status" value="1"/>
</dbReference>
<dbReference type="OrthoDB" id="5787359at2759"/>
<reference evidence="1 2" key="1">
    <citation type="submission" date="2014-03" db="EMBL/GenBank/DDBJ databases">
        <title>Draft genome of the hookworm Oesophagostomum dentatum.</title>
        <authorList>
            <person name="Mitreva M."/>
        </authorList>
    </citation>
    <scope>NUCLEOTIDE SEQUENCE [LARGE SCALE GENOMIC DNA]</scope>
    <source>
        <strain evidence="1 2">OD-Hann</strain>
    </source>
</reference>
<keyword evidence="2" id="KW-1185">Reference proteome</keyword>
<dbReference type="PANTHER" id="PTHR31063">
    <property type="entry name" value="PROTEIN CBG08668"/>
    <property type="match status" value="1"/>
</dbReference>
<organism evidence="1 2">
    <name type="scientific">Oesophagostomum dentatum</name>
    <name type="common">Nodular worm</name>
    <dbReference type="NCBI Taxonomy" id="61180"/>
    <lineage>
        <taxon>Eukaryota</taxon>
        <taxon>Metazoa</taxon>
        <taxon>Ecdysozoa</taxon>
        <taxon>Nematoda</taxon>
        <taxon>Chromadorea</taxon>
        <taxon>Rhabditida</taxon>
        <taxon>Rhabditina</taxon>
        <taxon>Rhabditomorpha</taxon>
        <taxon>Strongyloidea</taxon>
        <taxon>Strongylidae</taxon>
        <taxon>Oesophagostomum</taxon>
    </lineage>
</organism>
<accession>A0A0B1SXC5</accession>
<name>A0A0B1SXC5_OESDE</name>
<evidence type="ECO:0000313" key="2">
    <source>
        <dbReference type="Proteomes" id="UP000053660"/>
    </source>
</evidence>
<dbReference type="Proteomes" id="UP000053660">
    <property type="component" value="Unassembled WGS sequence"/>
</dbReference>
<dbReference type="AlphaFoldDB" id="A0A0B1SXC5"/>
<gene>
    <name evidence="1" type="ORF">OESDEN_11643</name>
</gene>